<evidence type="ECO:0000313" key="1">
    <source>
        <dbReference type="EMBL" id="PHN08592.1"/>
    </source>
</evidence>
<dbReference type="CDD" id="cd04647">
    <property type="entry name" value="LbH_MAT_like"/>
    <property type="match status" value="1"/>
</dbReference>
<name>A0A2D0NJC1_FLAN2</name>
<dbReference type="EMBL" id="PDUD01000001">
    <property type="protein sequence ID" value="PHN08592.1"/>
    <property type="molecule type" value="Genomic_DNA"/>
</dbReference>
<dbReference type="Pfam" id="PF00132">
    <property type="entry name" value="Hexapep"/>
    <property type="match status" value="1"/>
</dbReference>
<dbReference type="RefSeq" id="WP_099148182.1">
    <property type="nucleotide sequence ID" value="NZ_PDUD01000001.1"/>
</dbReference>
<sequence>MRLWYKSRWYKIRSVIRYWIVKGFYFRKFHGPLLSMIGRRCGVHIFSGGNIHCNGRIMLDDDVMLYARGELTIGSQFFINRYSRIVAHEKIEIGQEVTIGQGVTILDHDHRYEMVAGNLKMDGYTTAPVRIGNRIWIGDKCTILKGVTIGDNVVIGAHTLVNREVPSGVVIGGVPFKILKRL</sequence>
<accession>A0A2D0NJC1</accession>
<dbReference type="InterPro" id="IPR011004">
    <property type="entry name" value="Trimer_LpxA-like_sf"/>
</dbReference>
<dbReference type="Gene3D" id="2.160.10.10">
    <property type="entry name" value="Hexapeptide repeat proteins"/>
    <property type="match status" value="1"/>
</dbReference>
<dbReference type="AlphaFoldDB" id="A0A2D0NJC1"/>
<protein>
    <recommendedName>
        <fullName evidence="3">Acyltransferase</fullName>
    </recommendedName>
</protein>
<proteinExistence type="predicted"/>
<comment type="caution">
    <text evidence="1">The sequence shown here is derived from an EMBL/GenBank/DDBJ whole genome shotgun (WGS) entry which is preliminary data.</text>
</comment>
<dbReference type="InterPro" id="IPR001451">
    <property type="entry name" value="Hexapep"/>
</dbReference>
<organism evidence="1 2">
    <name type="scientific">Flavilitoribacter nigricans (strain ATCC 23147 / DSM 23189 / NBRC 102662 / NCIMB 1420 / SS-2)</name>
    <name type="common">Lewinella nigricans</name>
    <dbReference type="NCBI Taxonomy" id="1122177"/>
    <lineage>
        <taxon>Bacteria</taxon>
        <taxon>Pseudomonadati</taxon>
        <taxon>Bacteroidota</taxon>
        <taxon>Saprospiria</taxon>
        <taxon>Saprospirales</taxon>
        <taxon>Lewinellaceae</taxon>
        <taxon>Flavilitoribacter</taxon>
    </lineage>
</organism>
<evidence type="ECO:0000313" key="2">
    <source>
        <dbReference type="Proteomes" id="UP000223913"/>
    </source>
</evidence>
<keyword evidence="2" id="KW-1185">Reference proteome</keyword>
<evidence type="ECO:0008006" key="3">
    <source>
        <dbReference type="Google" id="ProtNLM"/>
    </source>
</evidence>
<dbReference type="SUPFAM" id="SSF51161">
    <property type="entry name" value="Trimeric LpxA-like enzymes"/>
    <property type="match status" value="1"/>
</dbReference>
<reference evidence="1 2" key="1">
    <citation type="submission" date="2017-10" db="EMBL/GenBank/DDBJ databases">
        <title>The draft genome sequence of Lewinella nigricans NBRC 102662.</title>
        <authorList>
            <person name="Wang K."/>
        </authorList>
    </citation>
    <scope>NUCLEOTIDE SEQUENCE [LARGE SCALE GENOMIC DNA]</scope>
    <source>
        <strain evidence="1 2">NBRC 102662</strain>
    </source>
</reference>
<gene>
    <name evidence="1" type="ORF">CRP01_01385</name>
</gene>
<dbReference type="OrthoDB" id="755870at2"/>
<dbReference type="PANTHER" id="PTHR23416">
    <property type="entry name" value="SIALIC ACID SYNTHASE-RELATED"/>
    <property type="match status" value="1"/>
</dbReference>
<dbReference type="PANTHER" id="PTHR23416:SF78">
    <property type="entry name" value="LIPOPOLYSACCHARIDE BIOSYNTHESIS O-ACETYL TRANSFERASE WBBJ-RELATED"/>
    <property type="match status" value="1"/>
</dbReference>
<dbReference type="InterPro" id="IPR051159">
    <property type="entry name" value="Hexapeptide_acetyltransf"/>
</dbReference>
<dbReference type="Proteomes" id="UP000223913">
    <property type="component" value="Unassembled WGS sequence"/>
</dbReference>